<proteinExistence type="predicted"/>
<keyword evidence="3" id="KW-1185">Reference proteome</keyword>
<evidence type="ECO:0000256" key="1">
    <source>
        <dbReference type="SAM" id="MobiDB-lite"/>
    </source>
</evidence>
<dbReference type="AlphaFoldDB" id="A0AAV1IGT3"/>
<reference evidence="2 3" key="1">
    <citation type="submission" date="2023-10" db="EMBL/GenBank/DDBJ databases">
        <authorList>
            <person name="Maclean D."/>
            <person name="Macfadyen A."/>
        </authorList>
    </citation>
    <scope>NUCLEOTIDE SEQUENCE [LARGE SCALE GENOMIC DNA]</scope>
</reference>
<dbReference type="EMBL" id="CAUYUE010000012">
    <property type="protein sequence ID" value="CAK0785412.1"/>
    <property type="molecule type" value="Genomic_DNA"/>
</dbReference>
<organism evidence="2 3">
    <name type="scientific">Coccomyxa viridis</name>
    <dbReference type="NCBI Taxonomy" id="1274662"/>
    <lineage>
        <taxon>Eukaryota</taxon>
        <taxon>Viridiplantae</taxon>
        <taxon>Chlorophyta</taxon>
        <taxon>core chlorophytes</taxon>
        <taxon>Trebouxiophyceae</taxon>
        <taxon>Trebouxiophyceae incertae sedis</taxon>
        <taxon>Coccomyxaceae</taxon>
        <taxon>Coccomyxa</taxon>
    </lineage>
</organism>
<evidence type="ECO:0000313" key="3">
    <source>
        <dbReference type="Proteomes" id="UP001314263"/>
    </source>
</evidence>
<protein>
    <submittedName>
        <fullName evidence="2">Uncharacterized protein</fullName>
    </submittedName>
</protein>
<accession>A0AAV1IGT3</accession>
<name>A0AAV1IGT3_9CHLO</name>
<gene>
    <name evidence="2" type="ORF">CVIRNUC_008621</name>
</gene>
<feature type="region of interest" description="Disordered" evidence="1">
    <location>
        <begin position="97"/>
        <end position="144"/>
    </location>
</feature>
<evidence type="ECO:0000313" key="2">
    <source>
        <dbReference type="EMBL" id="CAK0785412.1"/>
    </source>
</evidence>
<comment type="caution">
    <text evidence="2">The sequence shown here is derived from an EMBL/GenBank/DDBJ whole genome shotgun (WGS) entry which is preliminary data.</text>
</comment>
<dbReference type="Proteomes" id="UP001314263">
    <property type="component" value="Unassembled WGS sequence"/>
</dbReference>
<sequence length="144" mass="14616">MVAAHVHYGLLGHTGPKRGNVCCRCSHAAAAALAAGCEGVRDTGCAITLSSAHRCQRLGSMHRCSSSSAARAPAASSISRVLTGAGGRAARTAAAVARQQQRLPRGRRLSRAPTSGDAGCALTPRSAQRWPSGGTSADVAVMLQ</sequence>